<protein>
    <recommendedName>
        <fullName evidence="3">PEP-CTERM sorting domain-containing protein</fullName>
    </recommendedName>
</protein>
<name>A0A0J7XV69_9SPHN</name>
<dbReference type="Proteomes" id="UP000052268">
    <property type="component" value="Unassembled WGS sequence"/>
</dbReference>
<gene>
    <name evidence="1" type="ORF">V474_19895</name>
</gene>
<proteinExistence type="predicted"/>
<reference evidence="1 2" key="1">
    <citation type="journal article" date="2015" name="G3 (Bethesda)">
        <title>Insights into Ongoing Evolution of the Hexachlorocyclohexane Catabolic Pathway from Comparative Genomics of Ten Sphingomonadaceae Strains.</title>
        <authorList>
            <person name="Pearce S.L."/>
            <person name="Oakeshott J.G."/>
            <person name="Pandey G."/>
        </authorList>
    </citation>
    <scope>NUCLEOTIDE SEQUENCE [LARGE SCALE GENOMIC DNA]</scope>
    <source>
        <strain evidence="1 2">LL02</strain>
    </source>
</reference>
<evidence type="ECO:0008006" key="3">
    <source>
        <dbReference type="Google" id="ProtNLM"/>
    </source>
</evidence>
<evidence type="ECO:0000313" key="1">
    <source>
        <dbReference type="EMBL" id="KMS55504.1"/>
    </source>
</evidence>
<dbReference type="AlphaFoldDB" id="A0A0J7XV69"/>
<accession>A0A0J7XV69</accession>
<dbReference type="EMBL" id="JACU01000005">
    <property type="protein sequence ID" value="KMS55504.1"/>
    <property type="molecule type" value="Genomic_DNA"/>
</dbReference>
<evidence type="ECO:0000313" key="2">
    <source>
        <dbReference type="Proteomes" id="UP000052268"/>
    </source>
</evidence>
<sequence>MPAPPMLVLFGAAAAAIVGRRRLSRAKAA</sequence>
<organism evidence="1 2">
    <name type="scientific">Novosphingobium barchaimii LL02</name>
    <dbReference type="NCBI Taxonomy" id="1114963"/>
    <lineage>
        <taxon>Bacteria</taxon>
        <taxon>Pseudomonadati</taxon>
        <taxon>Pseudomonadota</taxon>
        <taxon>Alphaproteobacteria</taxon>
        <taxon>Sphingomonadales</taxon>
        <taxon>Sphingomonadaceae</taxon>
        <taxon>Novosphingobium</taxon>
    </lineage>
</organism>
<keyword evidence="2" id="KW-1185">Reference proteome</keyword>
<comment type="caution">
    <text evidence="1">The sequence shown here is derived from an EMBL/GenBank/DDBJ whole genome shotgun (WGS) entry which is preliminary data.</text>
</comment>